<dbReference type="RefSeq" id="XP_033391715.1">
    <property type="nucleotide sequence ID" value="XM_033544541.1"/>
</dbReference>
<organism evidence="2 3">
    <name type="scientific">Aplosporella prunicola CBS 121167</name>
    <dbReference type="NCBI Taxonomy" id="1176127"/>
    <lineage>
        <taxon>Eukaryota</taxon>
        <taxon>Fungi</taxon>
        <taxon>Dikarya</taxon>
        <taxon>Ascomycota</taxon>
        <taxon>Pezizomycotina</taxon>
        <taxon>Dothideomycetes</taxon>
        <taxon>Dothideomycetes incertae sedis</taxon>
        <taxon>Botryosphaeriales</taxon>
        <taxon>Aplosporellaceae</taxon>
        <taxon>Aplosporella</taxon>
    </lineage>
</organism>
<dbReference type="Proteomes" id="UP000799438">
    <property type="component" value="Unassembled WGS sequence"/>
</dbReference>
<dbReference type="EMBL" id="ML995539">
    <property type="protein sequence ID" value="KAF2135997.1"/>
    <property type="molecule type" value="Genomic_DNA"/>
</dbReference>
<dbReference type="AlphaFoldDB" id="A0A6A6AYZ6"/>
<sequence>MGRLDVEQGHETVLSLLCCREWQWAGELWDFVKFLPDGTGELQLAGQTTIFVAYVFHWRALDASILAQPAAVALPARFELEITLTRDVISYWQQHATSLRADRCLNEIAFEPRTIAFTLEKGCFGPEWERVPFFSFERQQYFYGRFGLRLCFEESPYPPIDAWHEVPGPGSCRQTWKWHYLVSERLPHRFEDDVPLLHYFGPWVRERWRDVLFVVLAVVAFCLLLVWYHAVG</sequence>
<feature type="transmembrane region" description="Helical" evidence="1">
    <location>
        <begin position="211"/>
        <end position="230"/>
    </location>
</feature>
<keyword evidence="3" id="KW-1185">Reference proteome</keyword>
<reference evidence="2" key="1">
    <citation type="journal article" date="2020" name="Stud. Mycol.">
        <title>101 Dothideomycetes genomes: a test case for predicting lifestyles and emergence of pathogens.</title>
        <authorList>
            <person name="Haridas S."/>
            <person name="Albert R."/>
            <person name="Binder M."/>
            <person name="Bloem J."/>
            <person name="Labutti K."/>
            <person name="Salamov A."/>
            <person name="Andreopoulos B."/>
            <person name="Baker S."/>
            <person name="Barry K."/>
            <person name="Bills G."/>
            <person name="Bluhm B."/>
            <person name="Cannon C."/>
            <person name="Castanera R."/>
            <person name="Culley D."/>
            <person name="Daum C."/>
            <person name="Ezra D."/>
            <person name="Gonzalez J."/>
            <person name="Henrissat B."/>
            <person name="Kuo A."/>
            <person name="Liang C."/>
            <person name="Lipzen A."/>
            <person name="Lutzoni F."/>
            <person name="Magnuson J."/>
            <person name="Mondo S."/>
            <person name="Nolan M."/>
            <person name="Ohm R."/>
            <person name="Pangilinan J."/>
            <person name="Park H.-J."/>
            <person name="Ramirez L."/>
            <person name="Alfaro M."/>
            <person name="Sun H."/>
            <person name="Tritt A."/>
            <person name="Yoshinaga Y."/>
            <person name="Zwiers L.-H."/>
            <person name="Turgeon B."/>
            <person name="Goodwin S."/>
            <person name="Spatafora J."/>
            <person name="Crous P."/>
            <person name="Grigoriev I."/>
        </authorList>
    </citation>
    <scope>NUCLEOTIDE SEQUENCE</scope>
    <source>
        <strain evidence="2">CBS 121167</strain>
    </source>
</reference>
<gene>
    <name evidence="2" type="ORF">K452DRAFT_322709</name>
</gene>
<evidence type="ECO:0000313" key="3">
    <source>
        <dbReference type="Proteomes" id="UP000799438"/>
    </source>
</evidence>
<protein>
    <submittedName>
        <fullName evidence="2">Uncharacterized protein</fullName>
    </submittedName>
</protein>
<keyword evidence="1" id="KW-1133">Transmembrane helix</keyword>
<proteinExistence type="predicted"/>
<accession>A0A6A6AYZ6</accession>
<keyword evidence="1" id="KW-0472">Membrane</keyword>
<evidence type="ECO:0000313" key="2">
    <source>
        <dbReference type="EMBL" id="KAF2135997.1"/>
    </source>
</evidence>
<evidence type="ECO:0000256" key="1">
    <source>
        <dbReference type="SAM" id="Phobius"/>
    </source>
</evidence>
<dbReference type="OrthoDB" id="2935237at2759"/>
<keyword evidence="1" id="KW-0812">Transmembrane</keyword>
<dbReference type="GeneID" id="54302037"/>
<name>A0A6A6AYZ6_9PEZI</name>